<dbReference type="InterPro" id="IPR036388">
    <property type="entry name" value="WH-like_DNA-bd_sf"/>
</dbReference>
<evidence type="ECO:0000313" key="2">
    <source>
        <dbReference type="EMBL" id="MBW4466664.1"/>
    </source>
</evidence>
<dbReference type="Proteomes" id="UP000707356">
    <property type="component" value="Unassembled WGS sequence"/>
</dbReference>
<dbReference type="GO" id="GO:0006950">
    <property type="term" value="P:response to stress"/>
    <property type="evidence" value="ECO:0007669"/>
    <property type="project" value="TreeGrafter"/>
</dbReference>
<dbReference type="SMART" id="SM00347">
    <property type="entry name" value="HTH_MARR"/>
    <property type="match status" value="1"/>
</dbReference>
<dbReference type="InterPro" id="IPR036390">
    <property type="entry name" value="WH_DNA-bd_sf"/>
</dbReference>
<dbReference type="AlphaFoldDB" id="A0A951U5A1"/>
<feature type="domain" description="HTH marR-type" evidence="1">
    <location>
        <begin position="15"/>
        <end position="147"/>
    </location>
</feature>
<protein>
    <submittedName>
        <fullName evidence="2">MarR family transcriptional regulator</fullName>
    </submittedName>
</protein>
<organism evidence="2 3">
    <name type="scientific">Pegethrix bostrychoides GSE-TBD4-15B</name>
    <dbReference type="NCBI Taxonomy" id="2839662"/>
    <lineage>
        <taxon>Bacteria</taxon>
        <taxon>Bacillati</taxon>
        <taxon>Cyanobacteriota</taxon>
        <taxon>Cyanophyceae</taxon>
        <taxon>Oculatellales</taxon>
        <taxon>Oculatellaceae</taxon>
        <taxon>Pegethrix</taxon>
    </lineage>
</organism>
<dbReference type="EMBL" id="JAHHHV010000070">
    <property type="protein sequence ID" value="MBW4466664.1"/>
    <property type="molecule type" value="Genomic_DNA"/>
</dbReference>
<dbReference type="InterPro" id="IPR000835">
    <property type="entry name" value="HTH_MarR-typ"/>
</dbReference>
<dbReference type="SUPFAM" id="SSF46785">
    <property type="entry name" value="Winged helix' DNA-binding domain"/>
    <property type="match status" value="1"/>
</dbReference>
<accession>A0A951U5A1</accession>
<proteinExistence type="predicted"/>
<reference evidence="2" key="1">
    <citation type="submission" date="2021-05" db="EMBL/GenBank/DDBJ databases">
        <authorList>
            <person name="Pietrasiak N."/>
            <person name="Ward R."/>
            <person name="Stajich J.E."/>
            <person name="Kurbessoian T."/>
        </authorList>
    </citation>
    <scope>NUCLEOTIDE SEQUENCE</scope>
    <source>
        <strain evidence="2">GSE-TBD4-15B</strain>
    </source>
</reference>
<dbReference type="InterPro" id="IPR039422">
    <property type="entry name" value="MarR/SlyA-like"/>
</dbReference>
<dbReference type="PANTHER" id="PTHR33164">
    <property type="entry name" value="TRANSCRIPTIONAL REGULATOR, MARR FAMILY"/>
    <property type="match status" value="1"/>
</dbReference>
<sequence>MTDLSSLPSERERELNEALEALHFAFRAVVAKPDAILAERGLSRVHHRILYFIGRKPGLSVNELLATLGVSKQSLNSPLRQLTELELVESNFDTTDRRIKRLVLTPSGLRLERQLSGDQRQRFARVFEAVGLEGETAWRQVMHLLAEDTFTG</sequence>
<gene>
    <name evidence="2" type="ORF">KME07_14670</name>
</gene>
<name>A0A951U5A1_9CYAN</name>
<dbReference type="PROSITE" id="PS50995">
    <property type="entry name" value="HTH_MARR_2"/>
    <property type="match status" value="1"/>
</dbReference>
<dbReference type="GO" id="GO:0003700">
    <property type="term" value="F:DNA-binding transcription factor activity"/>
    <property type="evidence" value="ECO:0007669"/>
    <property type="project" value="InterPro"/>
</dbReference>
<dbReference type="PANTHER" id="PTHR33164:SF44">
    <property type="entry name" value="TRANSCRIPTIONAL REGULATORY PROTEIN"/>
    <property type="match status" value="1"/>
</dbReference>
<reference evidence="2" key="2">
    <citation type="journal article" date="2022" name="Microbiol. Resour. Announc.">
        <title>Metagenome Sequencing to Explore Phylogenomics of Terrestrial Cyanobacteria.</title>
        <authorList>
            <person name="Ward R.D."/>
            <person name="Stajich J.E."/>
            <person name="Johansen J.R."/>
            <person name="Huntemann M."/>
            <person name="Clum A."/>
            <person name="Foster B."/>
            <person name="Foster B."/>
            <person name="Roux S."/>
            <person name="Palaniappan K."/>
            <person name="Varghese N."/>
            <person name="Mukherjee S."/>
            <person name="Reddy T.B.K."/>
            <person name="Daum C."/>
            <person name="Copeland A."/>
            <person name="Chen I.A."/>
            <person name="Ivanova N.N."/>
            <person name="Kyrpides N.C."/>
            <person name="Shapiro N."/>
            <person name="Eloe-Fadrosh E.A."/>
            <person name="Pietrasiak N."/>
        </authorList>
    </citation>
    <scope>NUCLEOTIDE SEQUENCE</scope>
    <source>
        <strain evidence="2">GSE-TBD4-15B</strain>
    </source>
</reference>
<dbReference type="Gene3D" id="1.10.10.10">
    <property type="entry name" value="Winged helix-like DNA-binding domain superfamily/Winged helix DNA-binding domain"/>
    <property type="match status" value="1"/>
</dbReference>
<dbReference type="Pfam" id="PF12802">
    <property type="entry name" value="MarR_2"/>
    <property type="match status" value="1"/>
</dbReference>
<comment type="caution">
    <text evidence="2">The sequence shown here is derived from an EMBL/GenBank/DDBJ whole genome shotgun (WGS) entry which is preliminary data.</text>
</comment>
<evidence type="ECO:0000259" key="1">
    <source>
        <dbReference type="PROSITE" id="PS50995"/>
    </source>
</evidence>
<evidence type="ECO:0000313" key="3">
    <source>
        <dbReference type="Proteomes" id="UP000707356"/>
    </source>
</evidence>